<gene>
    <name evidence="4" type="ORF">TIFTF001_027888</name>
</gene>
<dbReference type="GO" id="GO:0072699">
    <property type="term" value="P:protein localization to cortical microtubule cytoskeleton"/>
    <property type="evidence" value="ECO:0007669"/>
    <property type="project" value="TreeGrafter"/>
</dbReference>
<evidence type="ECO:0000313" key="4">
    <source>
        <dbReference type="EMBL" id="GMN58800.1"/>
    </source>
</evidence>
<reference evidence="4" key="1">
    <citation type="submission" date="2023-07" db="EMBL/GenBank/DDBJ databases">
        <title>draft genome sequence of fig (Ficus carica).</title>
        <authorList>
            <person name="Takahashi T."/>
            <person name="Nishimura K."/>
        </authorList>
    </citation>
    <scope>NUCLEOTIDE SEQUENCE</scope>
</reference>
<evidence type="ECO:0000256" key="1">
    <source>
        <dbReference type="ARBA" id="ARBA00023054"/>
    </source>
</evidence>
<dbReference type="AlphaFoldDB" id="A0AA88DNZ9"/>
<evidence type="ECO:0000256" key="3">
    <source>
        <dbReference type="SAM" id="MobiDB-lite"/>
    </source>
</evidence>
<comment type="caution">
    <text evidence="4">The sequence shown here is derived from an EMBL/GenBank/DDBJ whole genome shotgun (WGS) entry which is preliminary data.</text>
</comment>
<dbReference type="EMBL" id="BTGU01000081">
    <property type="protein sequence ID" value="GMN58800.1"/>
    <property type="molecule type" value="Genomic_DNA"/>
</dbReference>
<proteinExistence type="predicted"/>
<accession>A0AA88DNZ9</accession>
<feature type="region of interest" description="Disordered" evidence="3">
    <location>
        <begin position="1"/>
        <end position="40"/>
    </location>
</feature>
<dbReference type="GO" id="GO:0055028">
    <property type="term" value="C:cortical microtubule"/>
    <property type="evidence" value="ECO:0007669"/>
    <property type="project" value="TreeGrafter"/>
</dbReference>
<dbReference type="InterPro" id="IPR040265">
    <property type="entry name" value="CHUP1/IPGA1-like"/>
</dbReference>
<feature type="coiled-coil region" evidence="2">
    <location>
        <begin position="67"/>
        <end position="167"/>
    </location>
</feature>
<dbReference type="PANTHER" id="PTHR31342">
    <property type="entry name" value="PROTEIN CHUP1, CHLOROPLASTIC"/>
    <property type="match status" value="1"/>
</dbReference>
<sequence>MVTGKVKMVLGFQKSPAHSKQDPPPKPPSPSPSSTKVSAHQKAAFSRSFGVYFPRSSAQVQPKPPDVTELLRLVEDLRERESRLKTELLEHKLLKESVAIVPVLENEISNREAELERASRRIEGLEAENERLRTEMEEMKVKTEGERRESEEKVKIMEAEIAELKKTTVDRGRAEISAKSDELSSLQRLQGLMEVSGRSNLIKNLKKGQGDSMNSKSSWGYYITVQRAAEDEQESQTPLAEMKLGKHRFNRCPKHALNL</sequence>
<organism evidence="4 5">
    <name type="scientific">Ficus carica</name>
    <name type="common">Common fig</name>
    <dbReference type="NCBI Taxonomy" id="3494"/>
    <lineage>
        <taxon>Eukaryota</taxon>
        <taxon>Viridiplantae</taxon>
        <taxon>Streptophyta</taxon>
        <taxon>Embryophyta</taxon>
        <taxon>Tracheophyta</taxon>
        <taxon>Spermatophyta</taxon>
        <taxon>Magnoliopsida</taxon>
        <taxon>eudicotyledons</taxon>
        <taxon>Gunneridae</taxon>
        <taxon>Pentapetalae</taxon>
        <taxon>rosids</taxon>
        <taxon>fabids</taxon>
        <taxon>Rosales</taxon>
        <taxon>Moraceae</taxon>
        <taxon>Ficeae</taxon>
        <taxon>Ficus</taxon>
    </lineage>
</organism>
<keyword evidence="5" id="KW-1185">Reference proteome</keyword>
<protein>
    <submittedName>
        <fullName evidence="4">Uncharacterized protein</fullName>
    </submittedName>
</protein>
<name>A0AA88DNZ9_FICCA</name>
<evidence type="ECO:0000256" key="2">
    <source>
        <dbReference type="SAM" id="Coils"/>
    </source>
</evidence>
<dbReference type="Proteomes" id="UP001187192">
    <property type="component" value="Unassembled WGS sequence"/>
</dbReference>
<keyword evidence="1 2" id="KW-0175">Coiled coil</keyword>
<feature type="compositionally biased region" description="Pro residues" evidence="3">
    <location>
        <begin position="22"/>
        <end position="31"/>
    </location>
</feature>
<dbReference type="PANTHER" id="PTHR31342:SF18">
    <property type="entry name" value="OS01G0651932 PROTEIN"/>
    <property type="match status" value="1"/>
</dbReference>
<evidence type="ECO:0000313" key="5">
    <source>
        <dbReference type="Proteomes" id="UP001187192"/>
    </source>
</evidence>